<dbReference type="Gene3D" id="3.40.1260.10">
    <property type="entry name" value="DsrEFH-like"/>
    <property type="match status" value="1"/>
</dbReference>
<accession>A0A191ZI43</accession>
<dbReference type="KEGG" id="haz:A9404_09085"/>
<proteinExistence type="predicted"/>
<protein>
    <submittedName>
        <fullName evidence="2">Uncharacterized protein</fullName>
    </submittedName>
</protein>
<evidence type="ECO:0000256" key="1">
    <source>
        <dbReference type="SAM" id="SignalP"/>
    </source>
</evidence>
<dbReference type="STRING" id="1860122.A9404_09085"/>
<evidence type="ECO:0000313" key="3">
    <source>
        <dbReference type="Proteomes" id="UP000078596"/>
    </source>
</evidence>
<feature type="chain" id="PRO_5008250419" evidence="1">
    <location>
        <begin position="25"/>
        <end position="156"/>
    </location>
</feature>
<gene>
    <name evidence="2" type="ORF">A9404_09085</name>
</gene>
<dbReference type="PANTHER" id="PTHR37691">
    <property type="entry name" value="BLR3518 PROTEIN"/>
    <property type="match status" value="1"/>
</dbReference>
<reference evidence="2 3" key="1">
    <citation type="submission" date="2016-06" db="EMBL/GenBank/DDBJ databases">
        <title>Insight into the functional genes involving in sulfur oxidation in Pearl River water.</title>
        <authorList>
            <person name="Luo J."/>
            <person name="Tan X."/>
            <person name="Lin W."/>
        </authorList>
    </citation>
    <scope>NUCLEOTIDE SEQUENCE [LARGE SCALE GENOMIC DNA]</scope>
    <source>
        <strain evidence="2 3">LS2</strain>
    </source>
</reference>
<dbReference type="InterPro" id="IPR027396">
    <property type="entry name" value="DsrEFH-like"/>
</dbReference>
<dbReference type="InterPro" id="IPR003787">
    <property type="entry name" value="Sulphur_relay_DsrE/F-like"/>
</dbReference>
<keyword evidence="3" id="KW-1185">Reference proteome</keyword>
<dbReference type="RefSeq" id="WP_066100549.1">
    <property type="nucleotide sequence ID" value="NZ_CP016027.1"/>
</dbReference>
<feature type="signal peptide" evidence="1">
    <location>
        <begin position="1"/>
        <end position="24"/>
    </location>
</feature>
<keyword evidence="1" id="KW-0732">Signal</keyword>
<evidence type="ECO:0000313" key="2">
    <source>
        <dbReference type="EMBL" id="ANJ67522.1"/>
    </source>
</evidence>
<dbReference type="EMBL" id="CP016027">
    <property type="protein sequence ID" value="ANJ67522.1"/>
    <property type="molecule type" value="Genomic_DNA"/>
</dbReference>
<dbReference type="AlphaFoldDB" id="A0A191ZI43"/>
<dbReference type="SUPFAM" id="SSF75169">
    <property type="entry name" value="DsrEFH-like"/>
    <property type="match status" value="1"/>
</dbReference>
<dbReference type="PANTHER" id="PTHR37691:SF1">
    <property type="entry name" value="BLR3518 PROTEIN"/>
    <property type="match status" value="1"/>
</dbReference>
<sequence length="156" mass="16362">MLKLRLPRFLLALTLLAGTLSAQAAMADAKAIDALGGNSLAAHHVVIQVTDEDPKRQIVPLNVATNLMQAFGTDVDVEVVALGPGVGLLFADNPNAAKIKALSEQGVRFTACENSLKKAAAKLGHEPVLNPVAQKTPSGIVRIVKLVEAGYILVRP</sequence>
<dbReference type="OrthoDB" id="6368782at2"/>
<name>A0A191ZI43_9GAMM</name>
<dbReference type="Pfam" id="PF02635">
    <property type="entry name" value="DsrE"/>
    <property type="match status" value="1"/>
</dbReference>
<organism evidence="2 3">
    <name type="scientific">Halothiobacillus diazotrophicus</name>
    <dbReference type="NCBI Taxonomy" id="1860122"/>
    <lineage>
        <taxon>Bacteria</taxon>
        <taxon>Pseudomonadati</taxon>
        <taxon>Pseudomonadota</taxon>
        <taxon>Gammaproteobacteria</taxon>
        <taxon>Chromatiales</taxon>
        <taxon>Halothiobacillaceae</taxon>
        <taxon>Halothiobacillus</taxon>
    </lineage>
</organism>
<dbReference type="Proteomes" id="UP000078596">
    <property type="component" value="Chromosome"/>
</dbReference>